<dbReference type="Pfam" id="PF08281">
    <property type="entry name" value="Sigma70_r4_2"/>
    <property type="match status" value="1"/>
</dbReference>
<dbReference type="EMBL" id="CP150496">
    <property type="protein sequence ID" value="WYW56211.1"/>
    <property type="molecule type" value="Genomic_DNA"/>
</dbReference>
<keyword evidence="2" id="KW-0805">Transcription regulation</keyword>
<dbReference type="InterPro" id="IPR013249">
    <property type="entry name" value="RNA_pol_sigma70_r4_t2"/>
</dbReference>
<dbReference type="Gene3D" id="1.10.1740.10">
    <property type="match status" value="1"/>
</dbReference>
<dbReference type="SUPFAM" id="SSF88946">
    <property type="entry name" value="Sigma2 domain of RNA polymerase sigma factors"/>
    <property type="match status" value="1"/>
</dbReference>
<evidence type="ECO:0000256" key="2">
    <source>
        <dbReference type="ARBA" id="ARBA00023015"/>
    </source>
</evidence>
<accession>A0ABZ2TSV8</accession>
<name>A0ABZ2TSV8_9FLAO</name>
<dbReference type="InterPro" id="IPR007627">
    <property type="entry name" value="RNA_pol_sigma70_r2"/>
</dbReference>
<dbReference type="InterPro" id="IPR014284">
    <property type="entry name" value="RNA_pol_sigma-70_dom"/>
</dbReference>
<evidence type="ECO:0000313" key="8">
    <source>
        <dbReference type="Proteomes" id="UP001491088"/>
    </source>
</evidence>
<evidence type="ECO:0000256" key="4">
    <source>
        <dbReference type="ARBA" id="ARBA00023163"/>
    </source>
</evidence>
<evidence type="ECO:0000259" key="5">
    <source>
        <dbReference type="Pfam" id="PF04542"/>
    </source>
</evidence>
<gene>
    <name evidence="7" type="ORF">WG950_02890</name>
</gene>
<dbReference type="CDD" id="cd06171">
    <property type="entry name" value="Sigma70_r4"/>
    <property type="match status" value="1"/>
</dbReference>
<protein>
    <submittedName>
        <fullName evidence="7">RNA polymerase sigma factor</fullName>
    </submittedName>
</protein>
<keyword evidence="4" id="KW-0804">Transcription</keyword>
<dbReference type="SUPFAM" id="SSF88659">
    <property type="entry name" value="Sigma3 and sigma4 domains of RNA polymerase sigma factors"/>
    <property type="match status" value="1"/>
</dbReference>
<proteinExistence type="inferred from homology"/>
<sequence>MTSTKQLHQPIINKCKNNCAKSQMQLYNLYCNAMFMVANRYVKDRFLAEDVMQDAFIKAFKNIKNYKNEVAFGAWLKRIVINQSIDLLKKNKLELIAINNDVITKLEEEDWQVENTISVDEIVANINSLKEKYRLVLTLYLLEGYDHQEISEILNITENTSRTQLLRGKKVLKEKLKNTMYAARYKRFCKEI</sequence>
<feature type="domain" description="RNA polymerase sigma-70 region 2" evidence="5">
    <location>
        <begin position="27"/>
        <end position="92"/>
    </location>
</feature>
<dbReference type="RefSeq" id="WP_340934067.1">
    <property type="nucleotide sequence ID" value="NZ_CP150496.1"/>
</dbReference>
<dbReference type="Proteomes" id="UP001491088">
    <property type="component" value="Chromosome"/>
</dbReference>
<keyword evidence="3" id="KW-0731">Sigma factor</keyword>
<comment type="similarity">
    <text evidence="1">Belongs to the sigma-70 factor family. ECF subfamily.</text>
</comment>
<dbReference type="InterPro" id="IPR013324">
    <property type="entry name" value="RNA_pol_sigma_r3/r4-like"/>
</dbReference>
<evidence type="ECO:0000256" key="3">
    <source>
        <dbReference type="ARBA" id="ARBA00023082"/>
    </source>
</evidence>
<dbReference type="PANTHER" id="PTHR43133:SF46">
    <property type="entry name" value="RNA POLYMERASE SIGMA-70 FACTOR ECF SUBFAMILY"/>
    <property type="match status" value="1"/>
</dbReference>
<keyword evidence="8" id="KW-1185">Reference proteome</keyword>
<dbReference type="Pfam" id="PF04542">
    <property type="entry name" value="Sigma70_r2"/>
    <property type="match status" value="1"/>
</dbReference>
<dbReference type="Gene3D" id="1.10.10.10">
    <property type="entry name" value="Winged helix-like DNA-binding domain superfamily/Winged helix DNA-binding domain"/>
    <property type="match status" value="1"/>
</dbReference>
<dbReference type="InterPro" id="IPR013325">
    <property type="entry name" value="RNA_pol_sigma_r2"/>
</dbReference>
<organism evidence="7 8">
    <name type="scientific">Polaribacter marinaquae</name>
    <dbReference type="NCBI Taxonomy" id="1642819"/>
    <lineage>
        <taxon>Bacteria</taxon>
        <taxon>Pseudomonadati</taxon>
        <taxon>Bacteroidota</taxon>
        <taxon>Flavobacteriia</taxon>
        <taxon>Flavobacteriales</taxon>
        <taxon>Flavobacteriaceae</taxon>
    </lineage>
</organism>
<dbReference type="NCBIfam" id="TIGR02937">
    <property type="entry name" value="sigma70-ECF"/>
    <property type="match status" value="1"/>
</dbReference>
<reference evidence="7 8" key="1">
    <citation type="submission" date="2024-03" db="EMBL/GenBank/DDBJ databases">
        <authorList>
            <person name="Cao K."/>
        </authorList>
    </citation>
    <scope>NUCLEOTIDE SEQUENCE [LARGE SCALE GENOMIC DNA]</scope>
    <source>
        <strain evidence="7 8">MCCC 1K00696</strain>
    </source>
</reference>
<evidence type="ECO:0000256" key="1">
    <source>
        <dbReference type="ARBA" id="ARBA00010641"/>
    </source>
</evidence>
<evidence type="ECO:0000259" key="6">
    <source>
        <dbReference type="Pfam" id="PF08281"/>
    </source>
</evidence>
<dbReference type="InterPro" id="IPR039425">
    <property type="entry name" value="RNA_pol_sigma-70-like"/>
</dbReference>
<dbReference type="InterPro" id="IPR036388">
    <property type="entry name" value="WH-like_DNA-bd_sf"/>
</dbReference>
<feature type="domain" description="RNA polymerase sigma factor 70 region 4 type 2" evidence="6">
    <location>
        <begin position="126"/>
        <end position="170"/>
    </location>
</feature>
<dbReference type="PANTHER" id="PTHR43133">
    <property type="entry name" value="RNA POLYMERASE ECF-TYPE SIGMA FACTO"/>
    <property type="match status" value="1"/>
</dbReference>
<evidence type="ECO:0000313" key="7">
    <source>
        <dbReference type="EMBL" id="WYW56211.1"/>
    </source>
</evidence>